<keyword evidence="4" id="KW-1185">Reference proteome</keyword>
<dbReference type="RefSeq" id="WP_310965640.1">
    <property type="nucleotide sequence ID" value="NZ_JAVMBO010000007.1"/>
</dbReference>
<gene>
    <name evidence="3" type="ORF">RKA07_03915</name>
</gene>
<dbReference type="EMBL" id="JAVMBO010000007">
    <property type="protein sequence ID" value="MDS1309251.1"/>
    <property type="molecule type" value="Genomic_DNA"/>
</dbReference>
<protein>
    <submittedName>
        <fullName evidence="3">Spy/CpxP family protein refolding chaperone</fullName>
    </submittedName>
</protein>
<feature type="signal peptide" evidence="2">
    <location>
        <begin position="1"/>
        <end position="26"/>
    </location>
</feature>
<dbReference type="InterPro" id="IPR012899">
    <property type="entry name" value="LTXXQ"/>
</dbReference>
<name>A0ABU2HF45_9GAMM</name>
<feature type="region of interest" description="Disordered" evidence="1">
    <location>
        <begin position="94"/>
        <end position="120"/>
    </location>
</feature>
<comment type="caution">
    <text evidence="3">The sequence shown here is derived from an EMBL/GenBank/DDBJ whole genome shotgun (WGS) entry which is preliminary data.</text>
</comment>
<reference evidence="3" key="1">
    <citation type="submission" date="2023-09" db="EMBL/GenBank/DDBJ databases">
        <title>Marinobacter sediminicola sp. nov. and Marinobacter maritimum sp. nov., isolated from marine sediment.</title>
        <authorList>
            <person name="An J."/>
        </authorList>
    </citation>
    <scope>NUCLEOTIDE SEQUENCE</scope>
    <source>
        <strain evidence="3">F60267</strain>
    </source>
</reference>
<evidence type="ECO:0000313" key="3">
    <source>
        <dbReference type="EMBL" id="MDS1309251.1"/>
    </source>
</evidence>
<proteinExistence type="predicted"/>
<evidence type="ECO:0000256" key="2">
    <source>
        <dbReference type="SAM" id="SignalP"/>
    </source>
</evidence>
<evidence type="ECO:0000313" key="4">
    <source>
        <dbReference type="Proteomes" id="UP001267407"/>
    </source>
</evidence>
<feature type="chain" id="PRO_5045960714" evidence="2">
    <location>
        <begin position="27"/>
        <end position="120"/>
    </location>
</feature>
<dbReference type="Proteomes" id="UP001267407">
    <property type="component" value="Unassembled WGS sequence"/>
</dbReference>
<organism evidence="3 4">
    <name type="scientific">Marinobacter xiaoshiensis</name>
    <dbReference type="NCBI Taxonomy" id="3073652"/>
    <lineage>
        <taxon>Bacteria</taxon>
        <taxon>Pseudomonadati</taxon>
        <taxon>Pseudomonadota</taxon>
        <taxon>Gammaproteobacteria</taxon>
        <taxon>Pseudomonadales</taxon>
        <taxon>Marinobacteraceae</taxon>
        <taxon>Marinobacter</taxon>
    </lineage>
</organism>
<dbReference type="Pfam" id="PF07813">
    <property type="entry name" value="LTXXQ"/>
    <property type="match status" value="1"/>
</dbReference>
<evidence type="ECO:0000256" key="1">
    <source>
        <dbReference type="SAM" id="MobiDB-lite"/>
    </source>
</evidence>
<keyword evidence="2" id="KW-0732">Signal</keyword>
<accession>A0ABU2HF45</accession>
<sequence>MSKRKSSIIAAGILASALFAASPALMASNSSGNYGDGQRGNQRDMTEMCENMREGKGRFNHAERQAEMAERREAMAERLKLTDEQRVIWNEIHEENRQKNEKRMKKMQDKMKKRCDNPKK</sequence>